<feature type="region of interest" description="Disordered" evidence="1">
    <location>
        <begin position="32"/>
        <end position="69"/>
    </location>
</feature>
<reference evidence="3 4" key="1">
    <citation type="journal article" date="2010" name="J. Bacteriol.">
        <title>Completed genome sequence of the anaerobic iron-oxidizing bacterium Acidovorax ebreus strain TPSY.</title>
        <authorList>
            <person name="Byrne-Bailey K.G."/>
            <person name="Weber K.A."/>
            <person name="Chair A.H."/>
            <person name="Bose S."/>
            <person name="Knox T."/>
            <person name="Spanbauer T.L."/>
            <person name="Chertkov O."/>
            <person name="Coates J.D."/>
        </authorList>
    </citation>
    <scope>NUCLEOTIDE SEQUENCE [LARGE SCALE GENOMIC DNA]</scope>
    <source>
        <strain evidence="3 4">TPSY</strain>
    </source>
</reference>
<evidence type="ECO:0000313" key="4">
    <source>
        <dbReference type="Proteomes" id="UP000000450"/>
    </source>
</evidence>
<proteinExistence type="predicted"/>
<feature type="chain" id="PRO_5039912179" evidence="2">
    <location>
        <begin position="23"/>
        <end position="94"/>
    </location>
</feature>
<name>A0A9J9QBP2_ACIET</name>
<feature type="compositionally biased region" description="Basic and acidic residues" evidence="1">
    <location>
        <begin position="32"/>
        <end position="55"/>
    </location>
</feature>
<protein>
    <submittedName>
        <fullName evidence="3">Uncharacterized protein</fullName>
    </submittedName>
</protein>
<feature type="signal peptide" evidence="2">
    <location>
        <begin position="1"/>
        <end position="22"/>
    </location>
</feature>
<dbReference type="Proteomes" id="UP000000450">
    <property type="component" value="Chromosome"/>
</dbReference>
<sequence length="94" mass="10065">MNKLIYPLVGALMLGATLPVLAGPDFQAIEQGRKAGQEAEATRTREAAEAAKAGRGDCPPQPLILPLDHGPRALTTPYLNQLRNPRPMCFATTN</sequence>
<evidence type="ECO:0000256" key="1">
    <source>
        <dbReference type="SAM" id="MobiDB-lite"/>
    </source>
</evidence>
<evidence type="ECO:0000313" key="3">
    <source>
        <dbReference type="EMBL" id="ACM33622.1"/>
    </source>
</evidence>
<evidence type="ECO:0000256" key="2">
    <source>
        <dbReference type="SAM" id="SignalP"/>
    </source>
</evidence>
<accession>A0A9J9QBP2</accession>
<dbReference type="KEGG" id="dia:Dtpsy_2181"/>
<dbReference type="EMBL" id="CP001392">
    <property type="protein sequence ID" value="ACM33622.1"/>
    <property type="molecule type" value="Genomic_DNA"/>
</dbReference>
<keyword evidence="4" id="KW-1185">Reference proteome</keyword>
<gene>
    <name evidence="3" type="ordered locus">Dtpsy_2181</name>
</gene>
<keyword evidence="2" id="KW-0732">Signal</keyword>
<dbReference type="AlphaFoldDB" id="A0A9J9QBP2"/>
<organism evidence="3 4">
    <name type="scientific">Acidovorax ebreus (strain TPSY)</name>
    <name type="common">Diaphorobacter sp. (strain TPSY)</name>
    <dbReference type="NCBI Taxonomy" id="535289"/>
    <lineage>
        <taxon>Bacteria</taxon>
        <taxon>Pseudomonadati</taxon>
        <taxon>Pseudomonadota</taxon>
        <taxon>Betaproteobacteria</taxon>
        <taxon>Burkholderiales</taxon>
        <taxon>Comamonadaceae</taxon>
        <taxon>Diaphorobacter</taxon>
    </lineage>
</organism>
<dbReference type="RefSeq" id="WP_015913631.1">
    <property type="nucleotide sequence ID" value="NC_011992.1"/>
</dbReference>